<sequence>MAQFESKKQIVFLFIGAFVVSVITIAFINAEAKRRFGADQREDNNEKDPSYLSRFKERIRGQLLTWLQPDEKANYVQTRKLLSFDEKPYLGPPMSGFSDEADYSEKKHADYNRILKLQSEIIKRLGGDKKLIFDILGAFCSCNNEEKGNSEIQDQMKKPDAEIQDQMKKPDAEIQDQMKKPNAAIRTQESTDSNYTELNRNSTLDFFKKVLTNLDYSEKIIKSFDYCVVQGLIYVVVAIILTSLLNYTLVFCCYFWCLRGRGSKFGM</sequence>
<organism evidence="2">
    <name type="scientific">Lepeophtheirus salmonis</name>
    <name type="common">Salmon louse</name>
    <name type="synonym">Caligus salmonis</name>
    <dbReference type="NCBI Taxonomy" id="72036"/>
    <lineage>
        <taxon>Eukaryota</taxon>
        <taxon>Metazoa</taxon>
        <taxon>Ecdysozoa</taxon>
        <taxon>Arthropoda</taxon>
        <taxon>Crustacea</taxon>
        <taxon>Multicrustacea</taxon>
        <taxon>Hexanauplia</taxon>
        <taxon>Copepoda</taxon>
        <taxon>Siphonostomatoida</taxon>
        <taxon>Caligidae</taxon>
        <taxon>Lepeophtheirus</taxon>
    </lineage>
</organism>
<evidence type="ECO:0000256" key="1">
    <source>
        <dbReference type="SAM" id="Phobius"/>
    </source>
</evidence>
<protein>
    <submittedName>
        <fullName evidence="2">Uncharacterized protein</fullName>
    </submittedName>
</protein>
<reference evidence="2" key="1">
    <citation type="submission" date="2014-05" db="EMBL/GenBank/DDBJ databases">
        <authorList>
            <person name="Chronopoulou M."/>
        </authorList>
    </citation>
    <scope>NUCLEOTIDE SEQUENCE</scope>
    <source>
        <tissue evidence="2">Whole organism</tissue>
    </source>
</reference>
<keyword evidence="1" id="KW-0812">Transmembrane</keyword>
<name>A0A0K2UU73_LEPSM</name>
<keyword evidence="1" id="KW-1133">Transmembrane helix</keyword>
<accession>A0A0K2UU73</accession>
<feature type="transmembrane region" description="Helical" evidence="1">
    <location>
        <begin position="12"/>
        <end position="30"/>
    </location>
</feature>
<feature type="transmembrane region" description="Helical" evidence="1">
    <location>
        <begin position="232"/>
        <end position="257"/>
    </location>
</feature>
<proteinExistence type="predicted"/>
<keyword evidence="1" id="KW-0472">Membrane</keyword>
<dbReference type="AlphaFoldDB" id="A0A0K2UU73"/>
<dbReference type="EMBL" id="HACA01024244">
    <property type="protein sequence ID" value="CDW41605.1"/>
    <property type="molecule type" value="Transcribed_RNA"/>
</dbReference>
<evidence type="ECO:0000313" key="2">
    <source>
        <dbReference type="EMBL" id="CDW41605.1"/>
    </source>
</evidence>